<evidence type="ECO:0000313" key="1">
    <source>
        <dbReference type="EMBL" id="GMN74058.1"/>
    </source>
</evidence>
<accession>A0AA88JEL7</accession>
<proteinExistence type="predicted"/>
<protein>
    <submittedName>
        <fullName evidence="1">Uncharacterized protein</fullName>
    </submittedName>
</protein>
<gene>
    <name evidence="1" type="ORF">TIFTF001_054376</name>
</gene>
<comment type="caution">
    <text evidence="1">The sequence shown here is derived from an EMBL/GenBank/DDBJ whole genome shotgun (WGS) entry which is preliminary data.</text>
</comment>
<dbReference type="Proteomes" id="UP001187192">
    <property type="component" value="Unassembled WGS sequence"/>
</dbReference>
<dbReference type="EMBL" id="BTGU01014545">
    <property type="protein sequence ID" value="GMN74058.1"/>
    <property type="molecule type" value="Genomic_DNA"/>
</dbReference>
<reference evidence="1" key="1">
    <citation type="submission" date="2023-07" db="EMBL/GenBank/DDBJ databases">
        <title>draft genome sequence of fig (Ficus carica).</title>
        <authorList>
            <person name="Takahashi T."/>
            <person name="Nishimura K."/>
        </authorList>
    </citation>
    <scope>NUCLEOTIDE SEQUENCE</scope>
</reference>
<name>A0AA88JEL7_FICCA</name>
<organism evidence="1 2">
    <name type="scientific">Ficus carica</name>
    <name type="common">Common fig</name>
    <dbReference type="NCBI Taxonomy" id="3494"/>
    <lineage>
        <taxon>Eukaryota</taxon>
        <taxon>Viridiplantae</taxon>
        <taxon>Streptophyta</taxon>
        <taxon>Embryophyta</taxon>
        <taxon>Tracheophyta</taxon>
        <taxon>Spermatophyta</taxon>
        <taxon>Magnoliopsida</taxon>
        <taxon>eudicotyledons</taxon>
        <taxon>Gunneridae</taxon>
        <taxon>Pentapetalae</taxon>
        <taxon>rosids</taxon>
        <taxon>fabids</taxon>
        <taxon>Rosales</taxon>
        <taxon>Moraceae</taxon>
        <taxon>Ficeae</taxon>
        <taxon>Ficus</taxon>
    </lineage>
</organism>
<sequence>MSVLHFHF</sequence>
<evidence type="ECO:0000313" key="2">
    <source>
        <dbReference type="Proteomes" id="UP001187192"/>
    </source>
</evidence>
<keyword evidence="2" id="KW-1185">Reference proteome</keyword>